<dbReference type="Pfam" id="PF02163">
    <property type="entry name" value="Peptidase_M50"/>
    <property type="match status" value="1"/>
</dbReference>
<dbReference type="GO" id="GO:0006508">
    <property type="term" value="P:proteolysis"/>
    <property type="evidence" value="ECO:0007669"/>
    <property type="project" value="InterPro"/>
</dbReference>
<evidence type="ECO:0000259" key="8">
    <source>
        <dbReference type="Pfam" id="PF02163"/>
    </source>
</evidence>
<dbReference type="Proteomes" id="UP000183255">
    <property type="component" value="Unassembled WGS sequence"/>
</dbReference>
<feature type="transmembrane region" description="Helical" evidence="7">
    <location>
        <begin position="20"/>
        <end position="39"/>
    </location>
</feature>
<evidence type="ECO:0000256" key="1">
    <source>
        <dbReference type="ARBA" id="ARBA00001947"/>
    </source>
</evidence>
<reference evidence="9 10" key="1">
    <citation type="submission" date="2016-10" db="EMBL/GenBank/DDBJ databases">
        <authorList>
            <person name="de Groot N.N."/>
        </authorList>
    </citation>
    <scope>NUCLEOTIDE SEQUENCE [LARGE SCALE GENOMIC DNA]</scope>
    <source>
        <strain evidence="9 10">CGMCC 1.5058</strain>
    </source>
</reference>
<keyword evidence="4 7" id="KW-0812">Transmembrane</keyword>
<evidence type="ECO:0000256" key="6">
    <source>
        <dbReference type="ARBA" id="ARBA00023136"/>
    </source>
</evidence>
<feature type="domain" description="Peptidase M50" evidence="8">
    <location>
        <begin position="61"/>
        <end position="158"/>
    </location>
</feature>
<keyword evidence="5 7" id="KW-1133">Transmembrane helix</keyword>
<accession>A0A1G8HIH0</accession>
<dbReference type="InterPro" id="IPR008915">
    <property type="entry name" value="Peptidase_M50"/>
</dbReference>
<sequence>MAENPVKNEKKKKKIKKKGLSYLWIFLIGVPIGVILAVLDVDLGFLDVYSFSDYVAIFILFYVGVFLTINLHELGHLLFGKLLGYEFLMFRAGIFSIQKENGRLRFSIIKNVGYGGLCAMIPDEDATMKEYAIYSLGGIFMNLLTGALILYLSAFMEPYSVWKMAAILTGGVSILLGIVNGFPFFSMNQPTDGMMFFSILRNSPMAERFYESSLLTKKLSSGIRPKDLELVKDFETIGDMHDLTKAFYLYFQEMDKGNRDTAEEYLRDVERNLYKVPPYSLPAYYYEILFFALLKGDFDKAKVFYEKAGKILIKDQDINGLRVKAYYAFFMEKDAEKAKALAQKGLVMRDHYPFKGQAVYEAELLNELLQRIETERQGQ</sequence>
<feature type="transmembrane region" description="Helical" evidence="7">
    <location>
        <begin position="164"/>
        <end position="185"/>
    </location>
</feature>
<evidence type="ECO:0000256" key="5">
    <source>
        <dbReference type="ARBA" id="ARBA00022989"/>
    </source>
</evidence>
<organism evidence="9 10">
    <name type="scientific">Proteiniclasticum ruminis</name>
    <dbReference type="NCBI Taxonomy" id="398199"/>
    <lineage>
        <taxon>Bacteria</taxon>
        <taxon>Bacillati</taxon>
        <taxon>Bacillota</taxon>
        <taxon>Clostridia</taxon>
        <taxon>Eubacteriales</taxon>
        <taxon>Clostridiaceae</taxon>
        <taxon>Proteiniclasticum</taxon>
    </lineage>
</organism>
<dbReference type="RefSeq" id="WP_031573886.1">
    <property type="nucleotide sequence ID" value="NZ_FNDZ01000001.1"/>
</dbReference>
<evidence type="ECO:0000256" key="4">
    <source>
        <dbReference type="ARBA" id="ARBA00022692"/>
    </source>
</evidence>
<dbReference type="EMBL" id="FNDZ01000001">
    <property type="protein sequence ID" value="SDI06466.1"/>
    <property type="molecule type" value="Genomic_DNA"/>
</dbReference>
<dbReference type="AlphaFoldDB" id="A0A1G8HIH0"/>
<comment type="subcellular location">
    <subcellularLocation>
        <location evidence="2">Membrane</location>
        <topology evidence="2">Multi-pass membrane protein</topology>
    </subcellularLocation>
</comment>
<evidence type="ECO:0000256" key="7">
    <source>
        <dbReference type="SAM" id="Phobius"/>
    </source>
</evidence>
<dbReference type="CDD" id="cd05709">
    <property type="entry name" value="S2P-M50"/>
    <property type="match status" value="1"/>
</dbReference>
<evidence type="ECO:0000256" key="3">
    <source>
        <dbReference type="ARBA" id="ARBA00007931"/>
    </source>
</evidence>
<feature type="transmembrane region" description="Helical" evidence="7">
    <location>
        <begin position="51"/>
        <end position="71"/>
    </location>
</feature>
<dbReference type="GO" id="GO:0016020">
    <property type="term" value="C:membrane"/>
    <property type="evidence" value="ECO:0007669"/>
    <property type="project" value="UniProtKB-SubCell"/>
</dbReference>
<protein>
    <submittedName>
        <fullName evidence="9">Peptidase family M50</fullName>
    </submittedName>
</protein>
<comment type="cofactor">
    <cofactor evidence="1">
        <name>Zn(2+)</name>
        <dbReference type="ChEBI" id="CHEBI:29105"/>
    </cofactor>
</comment>
<evidence type="ECO:0000256" key="2">
    <source>
        <dbReference type="ARBA" id="ARBA00004141"/>
    </source>
</evidence>
<evidence type="ECO:0000313" key="10">
    <source>
        <dbReference type="Proteomes" id="UP000183255"/>
    </source>
</evidence>
<gene>
    <name evidence="9" type="ORF">SAMN05421804_101595</name>
</gene>
<keyword evidence="6 7" id="KW-0472">Membrane</keyword>
<comment type="similarity">
    <text evidence="3">Belongs to the peptidase M50B family.</text>
</comment>
<name>A0A1G8HIH0_9CLOT</name>
<proteinExistence type="inferred from homology"/>
<evidence type="ECO:0000313" key="9">
    <source>
        <dbReference type="EMBL" id="SDI06466.1"/>
    </source>
</evidence>
<feature type="transmembrane region" description="Helical" evidence="7">
    <location>
        <begin position="131"/>
        <end position="152"/>
    </location>
</feature>